<dbReference type="Gene3D" id="3.30.70.270">
    <property type="match status" value="1"/>
</dbReference>
<dbReference type="NCBIfam" id="TIGR00254">
    <property type="entry name" value="GGDEF"/>
    <property type="match status" value="1"/>
</dbReference>
<protein>
    <recommendedName>
        <fullName evidence="2">diguanylate cyclase</fullName>
        <ecNumber evidence="2">2.7.7.65</ecNumber>
    </recommendedName>
</protein>
<dbReference type="InterPro" id="IPR000160">
    <property type="entry name" value="GGDEF_dom"/>
</dbReference>
<dbReference type="KEGG" id="gni:GNIT_3202"/>
<dbReference type="InterPro" id="IPR050469">
    <property type="entry name" value="Diguanylate_Cyclase"/>
</dbReference>
<evidence type="ECO:0000259" key="5">
    <source>
        <dbReference type="PROSITE" id="PS50887"/>
    </source>
</evidence>
<keyword evidence="4" id="KW-0472">Membrane</keyword>
<comment type="cofactor">
    <cofactor evidence="1">
        <name>Mg(2+)</name>
        <dbReference type="ChEBI" id="CHEBI:18420"/>
    </cofactor>
</comment>
<name>G4QE22_GLANF</name>
<dbReference type="Pfam" id="PF20966">
    <property type="entry name" value="MASE6"/>
    <property type="match status" value="1"/>
</dbReference>
<dbReference type="GO" id="GO:0052621">
    <property type="term" value="F:diguanylate cyclase activity"/>
    <property type="evidence" value="ECO:0007669"/>
    <property type="project" value="UniProtKB-EC"/>
</dbReference>
<comment type="catalytic activity">
    <reaction evidence="3">
        <text>2 GTP = 3',3'-c-di-GMP + 2 diphosphate</text>
        <dbReference type="Rhea" id="RHEA:24898"/>
        <dbReference type="ChEBI" id="CHEBI:33019"/>
        <dbReference type="ChEBI" id="CHEBI:37565"/>
        <dbReference type="ChEBI" id="CHEBI:58805"/>
        <dbReference type="EC" id="2.7.7.65"/>
    </reaction>
</comment>
<evidence type="ECO:0000256" key="3">
    <source>
        <dbReference type="ARBA" id="ARBA00034247"/>
    </source>
</evidence>
<dbReference type="FunFam" id="3.30.70.270:FF:000001">
    <property type="entry name" value="Diguanylate cyclase domain protein"/>
    <property type="match status" value="1"/>
</dbReference>
<dbReference type="PANTHER" id="PTHR45138:SF9">
    <property type="entry name" value="DIGUANYLATE CYCLASE DGCM-RELATED"/>
    <property type="match status" value="1"/>
</dbReference>
<feature type="transmembrane region" description="Helical" evidence="4">
    <location>
        <begin position="6"/>
        <end position="35"/>
    </location>
</feature>
<sequence length="319" mass="35788">MFTTVAAINFIVFSSIELGLLDSVGTILSLGIYAWFRKTGNVALASWMITTAFTALVMYFIFMVNGTANSFMWAILIPPISYFLLGKNWGTVFSAIIFGFCCYIAYQLYDSQPAVEYSLGSFLNIVEVSVALLLMFRFYEGTRSDAYQELSYQNQKIQLLAETDKLTGLFNREKFDQYLINLMSSNDRSKTSLSLLLLDVDHFKQINDSKGHLEGDKILKGLAEVLQSKIRPNDLLARWGGEEFVVVLPDTQVDNAKDFAERLRAHVEQNTIVGVNVSVSIGVTQLTAHDNIDALLSRADKALYKAKHKGRNRIEVISP</sequence>
<dbReference type="HOGENOM" id="CLU_000445_11_1_6"/>
<reference evidence="6 7" key="1">
    <citation type="journal article" date="2011" name="J. Bacteriol.">
        <title>Complete genome sequence of seawater bacterium Glaciecola nitratireducens FR1064T.</title>
        <authorList>
            <person name="Bian F."/>
            <person name="Qin Q.L."/>
            <person name="Xie B.B."/>
            <person name="Shu Y.L."/>
            <person name="Zhang X.Y."/>
            <person name="Yu Y."/>
            <person name="Chen B."/>
            <person name="Chen X.L."/>
            <person name="Zhou B.C."/>
            <person name="Zhang Y.Z."/>
        </authorList>
    </citation>
    <scope>NUCLEOTIDE SEQUENCE [LARGE SCALE GENOMIC DNA]</scope>
    <source>
        <strain evidence="7">JCM 12485 / KCTC 12276 / FR1064</strain>
    </source>
</reference>
<dbReference type="PANTHER" id="PTHR45138">
    <property type="entry name" value="REGULATORY COMPONENTS OF SENSORY TRANSDUCTION SYSTEM"/>
    <property type="match status" value="1"/>
</dbReference>
<keyword evidence="7" id="KW-1185">Reference proteome</keyword>
<feature type="transmembrane region" description="Helical" evidence="4">
    <location>
        <begin position="121"/>
        <end position="139"/>
    </location>
</feature>
<keyword evidence="4" id="KW-0812">Transmembrane</keyword>
<evidence type="ECO:0000256" key="4">
    <source>
        <dbReference type="SAM" id="Phobius"/>
    </source>
</evidence>
<dbReference type="PROSITE" id="PS50887">
    <property type="entry name" value="GGDEF"/>
    <property type="match status" value="1"/>
</dbReference>
<dbReference type="EMBL" id="CP003060">
    <property type="protein sequence ID" value="AEP31296.1"/>
    <property type="molecule type" value="Genomic_DNA"/>
</dbReference>
<dbReference type="EC" id="2.7.7.65" evidence="2"/>
<dbReference type="CDD" id="cd01949">
    <property type="entry name" value="GGDEF"/>
    <property type="match status" value="1"/>
</dbReference>
<feature type="domain" description="GGDEF" evidence="5">
    <location>
        <begin position="191"/>
        <end position="319"/>
    </location>
</feature>
<keyword evidence="4" id="KW-1133">Transmembrane helix</keyword>
<dbReference type="SUPFAM" id="SSF55073">
    <property type="entry name" value="Nucleotide cyclase"/>
    <property type="match status" value="1"/>
</dbReference>
<evidence type="ECO:0000313" key="6">
    <source>
        <dbReference type="EMBL" id="AEP31296.1"/>
    </source>
</evidence>
<feature type="transmembrane region" description="Helical" evidence="4">
    <location>
        <begin position="92"/>
        <end position="109"/>
    </location>
</feature>
<dbReference type="InterPro" id="IPR043128">
    <property type="entry name" value="Rev_trsase/Diguanyl_cyclase"/>
</dbReference>
<dbReference type="STRING" id="1085623.GNIT_3202"/>
<dbReference type="eggNOG" id="COG3706">
    <property type="taxonomic scope" value="Bacteria"/>
</dbReference>
<dbReference type="AlphaFoldDB" id="G4QE22"/>
<dbReference type="InterPro" id="IPR029787">
    <property type="entry name" value="Nucleotide_cyclase"/>
</dbReference>
<dbReference type="Pfam" id="PF00990">
    <property type="entry name" value="GGDEF"/>
    <property type="match status" value="1"/>
</dbReference>
<dbReference type="SMART" id="SM00267">
    <property type="entry name" value="GGDEF"/>
    <property type="match status" value="1"/>
</dbReference>
<dbReference type="Proteomes" id="UP000009282">
    <property type="component" value="Chromosome"/>
</dbReference>
<gene>
    <name evidence="6" type="ordered locus">GNIT_3202</name>
</gene>
<feature type="transmembrane region" description="Helical" evidence="4">
    <location>
        <begin position="42"/>
        <end position="62"/>
    </location>
</feature>
<evidence type="ECO:0000256" key="1">
    <source>
        <dbReference type="ARBA" id="ARBA00001946"/>
    </source>
</evidence>
<accession>G4QE22</accession>
<proteinExistence type="predicted"/>
<dbReference type="InterPro" id="IPR048435">
    <property type="entry name" value="MASE6"/>
</dbReference>
<evidence type="ECO:0000256" key="2">
    <source>
        <dbReference type="ARBA" id="ARBA00012528"/>
    </source>
</evidence>
<evidence type="ECO:0000313" key="7">
    <source>
        <dbReference type="Proteomes" id="UP000009282"/>
    </source>
</evidence>
<organism evidence="6 7">
    <name type="scientific">Glaciecola nitratireducens (strain JCM 12485 / KCTC 12276 / FR1064)</name>
    <dbReference type="NCBI Taxonomy" id="1085623"/>
    <lineage>
        <taxon>Bacteria</taxon>
        <taxon>Pseudomonadati</taxon>
        <taxon>Pseudomonadota</taxon>
        <taxon>Gammaproteobacteria</taxon>
        <taxon>Alteromonadales</taxon>
        <taxon>Alteromonadaceae</taxon>
        <taxon>Brumicola</taxon>
    </lineage>
</organism>